<dbReference type="EMBL" id="GG662503">
    <property type="protein sequence ID" value="EAR83420.1"/>
    <property type="molecule type" value="Genomic_DNA"/>
</dbReference>
<feature type="compositionally biased region" description="Polar residues" evidence="1">
    <location>
        <begin position="599"/>
        <end position="612"/>
    </location>
</feature>
<sequence length="919" mass="108306">MIIRNTNLLVENLYYLLWLKDSGLKDASFNVKIPDTIILQSGKIMNWFFTSKNGEGILMKKDFNLKNTKIFESFTRNESKSGIVAMFIENVRNSDEQSEENLKKAHSSKQNNHNEEHIKFDIPKNEGQIVIRYLTKEKLKEFLFTDFTEKKSGILQKFIDPYGDSQAVIQAIWSPQLCVFSKRVNYRHLYDKRYDPYERLPTFDGAEMYSRTVPLRGKIISQEMRKFCENIVQRIAHVSFQKIMIQRMVVYFKPDKNNNLYFLYCSSMRLYGEKIDPDILEENQYKIKNTPLILDTNYQRPEEIKLIQTTNTMRPISLENNIKCFYCQQKIQKKDLVAVTYEFIINNFEENPNAKYSKVSSTAVLEVPKEQNFILNTEESHYVKDKTSEIPELLTKLYPKLTVENYRKLRQNKKFLSQKIRLCQYCYLDFSRYIKMSGAPLKGVEDFKFMKKGLAKKGSLFTREMKAIVAAKNVEMAEQKGAEFVKYQNREVYQRMLDYLVEEMEIISRERKKKGEPNIQTLYGDGEAEEDLEEDKKPQQKQGQFKISKSQALLKPSLLRPQSCTNFNQELKLKEIQKQIQLFDDKICNQQRFNNLQRIPQNFDQKNHSPPRQKSKDYIDRDYLEKNQFDEDLQNQIIETNNQNLNSNKYIIPEKIKQQTQIESQYKLNAQFIKTKKSQLSINSQISLSKNGPRQISQRPQSTTFNSSHQRINLNSTKDTHPQSGNLYQKQVVENDQQILSQNTNMKNQGFFHLNKPYRIQTATIRQSQQQNANIGIHGSLSSIKSPQSTKYTSQSALQSSKQSQPFINAYPQQIQFSNLKRPQSHQVSSNPSKPLSPLNEQLRIKTDNSQKNQNLEKIPQNHQRGFQDQQENEIIVEQNYDENENQQLQEQDEEDYFNYENLDFDFEEVNEDYVNQRD</sequence>
<feature type="compositionally biased region" description="Polar residues" evidence="1">
    <location>
        <begin position="692"/>
        <end position="709"/>
    </location>
</feature>
<proteinExistence type="predicted"/>
<feature type="compositionally biased region" description="Polar residues" evidence="1">
    <location>
        <begin position="779"/>
        <end position="793"/>
    </location>
</feature>
<keyword evidence="3" id="KW-1185">Reference proteome</keyword>
<feature type="compositionally biased region" description="Low complexity" evidence="1">
    <location>
        <begin position="829"/>
        <end position="840"/>
    </location>
</feature>
<reference evidence="3" key="1">
    <citation type="journal article" date="2006" name="PLoS Biol.">
        <title>Macronuclear genome sequence of the ciliate Tetrahymena thermophila, a model eukaryote.</title>
        <authorList>
            <person name="Eisen J.A."/>
            <person name="Coyne R.S."/>
            <person name="Wu M."/>
            <person name="Wu D."/>
            <person name="Thiagarajan M."/>
            <person name="Wortman J.R."/>
            <person name="Badger J.H."/>
            <person name="Ren Q."/>
            <person name="Amedeo P."/>
            <person name="Jones K.M."/>
            <person name="Tallon L.J."/>
            <person name="Delcher A.L."/>
            <person name="Salzberg S.L."/>
            <person name="Silva J.C."/>
            <person name="Haas B.J."/>
            <person name="Majoros W.H."/>
            <person name="Farzad M."/>
            <person name="Carlton J.M."/>
            <person name="Smith R.K. Jr."/>
            <person name="Garg J."/>
            <person name="Pearlman R.E."/>
            <person name="Karrer K.M."/>
            <person name="Sun L."/>
            <person name="Manning G."/>
            <person name="Elde N.C."/>
            <person name="Turkewitz A.P."/>
            <person name="Asai D.J."/>
            <person name="Wilkes D.E."/>
            <person name="Wang Y."/>
            <person name="Cai H."/>
            <person name="Collins K."/>
            <person name="Stewart B.A."/>
            <person name="Lee S.R."/>
            <person name="Wilamowska K."/>
            <person name="Weinberg Z."/>
            <person name="Ruzzo W.L."/>
            <person name="Wloga D."/>
            <person name="Gaertig J."/>
            <person name="Frankel J."/>
            <person name="Tsao C.-C."/>
            <person name="Gorovsky M.A."/>
            <person name="Keeling P.J."/>
            <person name="Waller R.F."/>
            <person name="Patron N.J."/>
            <person name="Cherry J.M."/>
            <person name="Stover N.A."/>
            <person name="Krieger C.J."/>
            <person name="del Toro C."/>
            <person name="Ryder H.F."/>
            <person name="Williamson S.C."/>
            <person name="Barbeau R.A."/>
            <person name="Hamilton E.P."/>
            <person name="Orias E."/>
        </authorList>
    </citation>
    <scope>NUCLEOTIDE SEQUENCE [LARGE SCALE GENOMIC DNA]</scope>
    <source>
        <strain evidence="3">SB210</strain>
    </source>
</reference>
<dbReference type="GeneID" id="7834585"/>
<feature type="region of interest" description="Disordered" evidence="1">
    <location>
        <begin position="820"/>
        <end position="840"/>
    </location>
</feature>
<dbReference type="OrthoDB" id="298589at2759"/>
<dbReference type="Proteomes" id="UP000009168">
    <property type="component" value="Unassembled WGS sequence"/>
</dbReference>
<dbReference type="eggNOG" id="ENOG502QWT8">
    <property type="taxonomic scope" value="Eukaryota"/>
</dbReference>
<evidence type="ECO:0000313" key="3">
    <source>
        <dbReference type="Proteomes" id="UP000009168"/>
    </source>
</evidence>
<feature type="compositionally biased region" description="Low complexity" evidence="1">
    <location>
        <begin position="794"/>
        <end position="803"/>
    </location>
</feature>
<feature type="region of interest" description="Disordered" evidence="1">
    <location>
        <begin position="688"/>
        <end position="709"/>
    </location>
</feature>
<feature type="region of interest" description="Disordered" evidence="1">
    <location>
        <begin position="98"/>
        <end position="117"/>
    </location>
</feature>
<evidence type="ECO:0000256" key="1">
    <source>
        <dbReference type="SAM" id="MobiDB-lite"/>
    </source>
</evidence>
<feature type="region of interest" description="Disordered" evidence="1">
    <location>
        <begin position="779"/>
        <end position="803"/>
    </location>
</feature>
<dbReference type="AlphaFoldDB" id="Q22DN4"/>
<organism evidence="2 3">
    <name type="scientific">Tetrahymena thermophila (strain SB210)</name>
    <dbReference type="NCBI Taxonomy" id="312017"/>
    <lineage>
        <taxon>Eukaryota</taxon>
        <taxon>Sar</taxon>
        <taxon>Alveolata</taxon>
        <taxon>Ciliophora</taxon>
        <taxon>Intramacronucleata</taxon>
        <taxon>Oligohymenophorea</taxon>
        <taxon>Hymenostomatida</taxon>
        <taxon>Tetrahymenina</taxon>
        <taxon>Tetrahymenidae</taxon>
        <taxon>Tetrahymena</taxon>
    </lineage>
</organism>
<name>Q22DN4_TETTS</name>
<dbReference type="KEGG" id="tet:TTHERM_00939090"/>
<dbReference type="RefSeq" id="XP_001031083.1">
    <property type="nucleotide sequence ID" value="XM_001031083.1"/>
</dbReference>
<dbReference type="HOGENOM" id="CLU_317251_0_0_1"/>
<feature type="region of interest" description="Disordered" evidence="1">
    <location>
        <begin position="517"/>
        <end position="546"/>
    </location>
</feature>
<evidence type="ECO:0000313" key="2">
    <source>
        <dbReference type="EMBL" id="EAR83420.1"/>
    </source>
</evidence>
<accession>Q22DN4</accession>
<dbReference type="InParanoid" id="Q22DN4"/>
<protein>
    <submittedName>
        <fullName evidence="2">Uncharacterized protein</fullName>
    </submittedName>
</protein>
<feature type="region of interest" description="Disordered" evidence="1">
    <location>
        <begin position="599"/>
        <end position="618"/>
    </location>
</feature>
<gene>
    <name evidence="2" type="ORF">TTHERM_00939090</name>
</gene>
<dbReference type="OMA" id="CHNINQH"/>